<dbReference type="AlphaFoldDB" id="A0A255IPJ1"/>
<reference evidence="4" key="3">
    <citation type="submission" date="2018-07" db="EMBL/GenBank/DDBJ databases">
        <authorList>
            <person name="Quirk P.G."/>
            <person name="Krulwich T.A."/>
        </authorList>
    </citation>
    <scope>NUCLEOTIDE SEQUENCE</scope>
    <source>
        <strain evidence="4">CCRI-19302</strain>
    </source>
</reference>
<dbReference type="InterPro" id="IPR029442">
    <property type="entry name" value="GyrI-like"/>
</dbReference>
<dbReference type="SMART" id="SM00422">
    <property type="entry name" value="HTH_MERR"/>
    <property type="match status" value="1"/>
</dbReference>
<dbReference type="SMART" id="SM00871">
    <property type="entry name" value="AraC_E_bind"/>
    <property type="match status" value="1"/>
</dbReference>
<dbReference type="Pfam" id="PF06445">
    <property type="entry name" value="GyrI-like"/>
    <property type="match status" value="1"/>
</dbReference>
<reference evidence="3 6" key="2">
    <citation type="submission" date="2018-05" db="EMBL/GenBank/DDBJ databases">
        <title>Genomic Encyclopedia of Type Strains, Phase IV (KMG-IV): sequencing the most valuable type-strain genomes for metagenomic binning, comparative biology and taxonomic classification.</title>
        <authorList>
            <person name="Goeker M."/>
        </authorList>
    </citation>
    <scope>NUCLEOTIDE SEQUENCE [LARGE SCALE GENOMIC DNA]</scope>
    <source>
        <strain evidence="3 6">DSM 28816</strain>
    </source>
</reference>
<dbReference type="EMBL" id="QICS01000009">
    <property type="protein sequence ID" value="PXV87809.1"/>
    <property type="molecule type" value="Genomic_DNA"/>
</dbReference>
<dbReference type="OrthoDB" id="9773308at2"/>
<evidence type="ECO:0000313" key="4">
    <source>
        <dbReference type="EMBL" id="RDY30093.1"/>
    </source>
</evidence>
<proteinExistence type="predicted"/>
<dbReference type="InterPro" id="IPR047057">
    <property type="entry name" value="MerR_fam"/>
</dbReference>
<dbReference type="Gene3D" id="1.10.1660.10">
    <property type="match status" value="1"/>
</dbReference>
<dbReference type="InterPro" id="IPR010499">
    <property type="entry name" value="AraC_E-bd"/>
</dbReference>
<feature type="domain" description="HTH merR-type" evidence="2">
    <location>
        <begin position="1"/>
        <end position="71"/>
    </location>
</feature>
<dbReference type="InterPro" id="IPR009061">
    <property type="entry name" value="DNA-bd_dom_put_sf"/>
</dbReference>
<gene>
    <name evidence="3" type="ORF">C8E03_10999</name>
    <name evidence="4" type="ORF">CG710_016525</name>
</gene>
<dbReference type="EMBL" id="NOKA02000049">
    <property type="protein sequence ID" value="RDY30093.1"/>
    <property type="molecule type" value="Genomic_DNA"/>
</dbReference>
<dbReference type="Proteomes" id="UP000216411">
    <property type="component" value="Unassembled WGS sequence"/>
</dbReference>
<dbReference type="GO" id="GO:0003677">
    <property type="term" value="F:DNA binding"/>
    <property type="evidence" value="ECO:0007669"/>
    <property type="project" value="UniProtKB-KW"/>
</dbReference>
<dbReference type="PROSITE" id="PS50937">
    <property type="entry name" value="HTH_MERR_2"/>
    <property type="match status" value="1"/>
</dbReference>
<dbReference type="Proteomes" id="UP000247523">
    <property type="component" value="Unassembled WGS sequence"/>
</dbReference>
<evidence type="ECO:0000313" key="5">
    <source>
        <dbReference type="Proteomes" id="UP000216411"/>
    </source>
</evidence>
<keyword evidence="1 3" id="KW-0238">DNA-binding</keyword>
<organism evidence="3 6">
    <name type="scientific">Lachnotalea glycerini</name>
    <dbReference type="NCBI Taxonomy" id="1763509"/>
    <lineage>
        <taxon>Bacteria</taxon>
        <taxon>Bacillati</taxon>
        <taxon>Bacillota</taxon>
        <taxon>Clostridia</taxon>
        <taxon>Lachnospirales</taxon>
        <taxon>Lachnospiraceae</taxon>
        <taxon>Lachnotalea</taxon>
    </lineage>
</organism>
<dbReference type="PANTHER" id="PTHR30204:SF97">
    <property type="entry name" value="MERR FAMILY REGULATORY PROTEIN"/>
    <property type="match status" value="1"/>
</dbReference>
<dbReference type="Pfam" id="PF13411">
    <property type="entry name" value="MerR_1"/>
    <property type="match status" value="1"/>
</dbReference>
<evidence type="ECO:0000313" key="6">
    <source>
        <dbReference type="Proteomes" id="UP000247523"/>
    </source>
</evidence>
<evidence type="ECO:0000256" key="1">
    <source>
        <dbReference type="ARBA" id="ARBA00023125"/>
    </source>
</evidence>
<dbReference type="SUPFAM" id="SSF46955">
    <property type="entry name" value="Putative DNA-binding domain"/>
    <property type="match status" value="1"/>
</dbReference>
<dbReference type="Gene3D" id="3.20.80.10">
    <property type="entry name" value="Regulatory factor, effector binding domain"/>
    <property type="match status" value="1"/>
</dbReference>
<evidence type="ECO:0000313" key="3">
    <source>
        <dbReference type="EMBL" id="PXV87809.1"/>
    </source>
</evidence>
<comment type="caution">
    <text evidence="3">The sequence shown here is derived from an EMBL/GenBank/DDBJ whole genome shotgun (WGS) entry which is preliminary data.</text>
</comment>
<evidence type="ECO:0000259" key="2">
    <source>
        <dbReference type="PROSITE" id="PS50937"/>
    </source>
</evidence>
<dbReference type="InterPro" id="IPR011256">
    <property type="entry name" value="Reg_factor_effector_dom_sf"/>
</dbReference>
<reference evidence="4 5" key="1">
    <citation type="journal article" date="2017" name="Genome Announc.">
        <title>Draft Genome Sequence of a Sporulating and Motile Strain of Lachnotalea glycerini Isolated from Water in Quebec City, Canada.</title>
        <authorList>
            <person name="Maheux A.F."/>
            <person name="Boudreau D.K."/>
            <person name="Berube E."/>
            <person name="Boissinot M."/>
            <person name="Raymond F."/>
            <person name="Brodeur S."/>
            <person name="Corbeil J."/>
            <person name="Isabel S."/>
            <person name="Omar R.F."/>
            <person name="Bergeron M.G."/>
        </authorList>
    </citation>
    <scope>NUCLEOTIDE SEQUENCE [LARGE SCALE GENOMIC DNA]</scope>
    <source>
        <strain evidence="4 5">CCRI-19302</strain>
    </source>
</reference>
<dbReference type="GO" id="GO:0003700">
    <property type="term" value="F:DNA-binding transcription factor activity"/>
    <property type="evidence" value="ECO:0007669"/>
    <property type="project" value="InterPro"/>
</dbReference>
<protein>
    <submittedName>
        <fullName evidence="3">DNA-binding transcriptional MerR regulator</fullName>
    </submittedName>
    <submittedName>
        <fullName evidence="4">MerR family transcriptional regulator</fullName>
    </submittedName>
</protein>
<dbReference type="InterPro" id="IPR000551">
    <property type="entry name" value="MerR-type_HTH_dom"/>
</dbReference>
<accession>A0A255IPJ1</accession>
<dbReference type="CDD" id="cd01107">
    <property type="entry name" value="HTH_BmrR"/>
    <property type="match status" value="1"/>
</dbReference>
<dbReference type="PANTHER" id="PTHR30204">
    <property type="entry name" value="REDOX-CYCLING DRUG-SENSING TRANSCRIPTIONAL ACTIVATOR SOXR"/>
    <property type="match status" value="1"/>
</dbReference>
<dbReference type="RefSeq" id="WP_094376055.1">
    <property type="nucleotide sequence ID" value="NZ_NOKA02000049.1"/>
</dbReference>
<keyword evidence="5" id="KW-1185">Reference proteome</keyword>
<sequence>MFKIGEFSKITQISVRMLRYYDEQKLLEPCLIDDSNGYRYYFAKQIDQLNRIILLRNMGFGVKEIKAMLETWNSENIKNNLLEQMKKTKENIQSEKIKLQQMQGWLYDLNNQGKKLNIEIIMKSLPMQHVMSIRRIVPDYYYESMLWQEFGEVFNNVRNVDKLQSFSIYHDLDYREKDVDIEICVVVDQFDLFTENKDIIYRQIEKVDMAACFMIYGPYENISLAYKEFACWLERHNEYQMQGENRQVCHVSMCHTNNPEEYITELQIPLLYTSK</sequence>
<dbReference type="SUPFAM" id="SSF55136">
    <property type="entry name" value="Probable bacterial effector-binding domain"/>
    <property type="match status" value="1"/>
</dbReference>
<name>A0A255IPJ1_9FIRM</name>